<protein>
    <submittedName>
        <fullName evidence="2">Rid family hydrolase</fullName>
    </submittedName>
</protein>
<dbReference type="Gene3D" id="3.30.1330.40">
    <property type="entry name" value="RutC-like"/>
    <property type="match status" value="1"/>
</dbReference>
<reference evidence="2" key="1">
    <citation type="submission" date="2022-10" db="EMBL/GenBank/DDBJ databases">
        <title>The complete genomes of actinobacterial strains from the NBC collection.</title>
        <authorList>
            <person name="Joergensen T.S."/>
            <person name="Alvarez Arevalo M."/>
            <person name="Sterndorff E.B."/>
            <person name="Faurdal D."/>
            <person name="Vuksanovic O."/>
            <person name="Mourched A.-S."/>
            <person name="Charusanti P."/>
            <person name="Shaw S."/>
            <person name="Blin K."/>
            <person name="Weber T."/>
        </authorList>
    </citation>
    <scope>NUCLEOTIDE SEQUENCE</scope>
    <source>
        <strain evidence="2">NBC_00119</strain>
    </source>
</reference>
<accession>A0AAU1TX60</accession>
<dbReference type="GO" id="GO:0005829">
    <property type="term" value="C:cytosol"/>
    <property type="evidence" value="ECO:0007669"/>
    <property type="project" value="TreeGrafter"/>
</dbReference>
<name>A0AAU1TX60_9ACTN</name>
<dbReference type="CDD" id="cd00448">
    <property type="entry name" value="YjgF_YER057c_UK114_family"/>
    <property type="match status" value="1"/>
</dbReference>
<dbReference type="InterPro" id="IPR006175">
    <property type="entry name" value="YjgF/YER057c/UK114"/>
</dbReference>
<dbReference type="SUPFAM" id="SSF55298">
    <property type="entry name" value="YjgF-like"/>
    <property type="match status" value="1"/>
</dbReference>
<evidence type="ECO:0000256" key="1">
    <source>
        <dbReference type="SAM" id="MobiDB-lite"/>
    </source>
</evidence>
<dbReference type="EMBL" id="CP108195">
    <property type="protein sequence ID" value="WTS10224.1"/>
    <property type="molecule type" value="Genomic_DNA"/>
</dbReference>
<gene>
    <name evidence="2" type="ORF">OHU69_03480</name>
</gene>
<evidence type="ECO:0000313" key="2">
    <source>
        <dbReference type="EMBL" id="WTS10224.1"/>
    </source>
</evidence>
<dbReference type="AlphaFoldDB" id="A0AAU1TX60"/>
<feature type="region of interest" description="Disordered" evidence="1">
    <location>
        <begin position="1"/>
        <end position="24"/>
    </location>
</feature>
<sequence>MTTHTHPASRRALSTERAPAPAGGYSQGIAAGPYVFTSGFGPQDPETGAVADTVEEQTRQVLRNVRSVLEEAGLGLDDVVKATVHLQHLHRDFAGFDRVYREHFTDPRPVRTTVGSDLMNILVEIDVVALRRPAPDQAD</sequence>
<dbReference type="Pfam" id="PF01042">
    <property type="entry name" value="Ribonuc_L-PSP"/>
    <property type="match status" value="1"/>
</dbReference>
<proteinExistence type="predicted"/>
<dbReference type="GO" id="GO:0019239">
    <property type="term" value="F:deaminase activity"/>
    <property type="evidence" value="ECO:0007669"/>
    <property type="project" value="TreeGrafter"/>
</dbReference>
<dbReference type="PANTHER" id="PTHR11803">
    <property type="entry name" value="2-IMINOBUTANOATE/2-IMINOPROPANOATE DEAMINASE RIDA"/>
    <property type="match status" value="1"/>
</dbReference>
<dbReference type="InterPro" id="IPR035959">
    <property type="entry name" value="RutC-like_sf"/>
</dbReference>
<keyword evidence="2" id="KW-0378">Hydrolase</keyword>
<organism evidence="2">
    <name type="scientific">Streptomyces sp. NBC_00119</name>
    <dbReference type="NCBI Taxonomy" id="2975659"/>
    <lineage>
        <taxon>Bacteria</taxon>
        <taxon>Bacillati</taxon>
        <taxon>Actinomycetota</taxon>
        <taxon>Actinomycetes</taxon>
        <taxon>Kitasatosporales</taxon>
        <taxon>Streptomycetaceae</taxon>
        <taxon>Streptomyces</taxon>
    </lineage>
</organism>
<dbReference type="PANTHER" id="PTHR11803:SF39">
    <property type="entry name" value="2-IMINOBUTANOATE_2-IMINOPROPANOATE DEAMINASE"/>
    <property type="match status" value="1"/>
</dbReference>